<dbReference type="Proteomes" id="UP000075809">
    <property type="component" value="Unassembled WGS sequence"/>
</dbReference>
<gene>
    <name evidence="1" type="ORF">ALC60_14037</name>
</gene>
<dbReference type="AlphaFoldDB" id="A0A151WGL0"/>
<organism evidence="1 2">
    <name type="scientific">Mycetomoellerius zeteki</name>
    <dbReference type="NCBI Taxonomy" id="64791"/>
    <lineage>
        <taxon>Eukaryota</taxon>
        <taxon>Metazoa</taxon>
        <taxon>Ecdysozoa</taxon>
        <taxon>Arthropoda</taxon>
        <taxon>Hexapoda</taxon>
        <taxon>Insecta</taxon>
        <taxon>Pterygota</taxon>
        <taxon>Neoptera</taxon>
        <taxon>Endopterygota</taxon>
        <taxon>Hymenoptera</taxon>
        <taxon>Apocrita</taxon>
        <taxon>Aculeata</taxon>
        <taxon>Formicoidea</taxon>
        <taxon>Formicidae</taxon>
        <taxon>Myrmicinae</taxon>
        <taxon>Mycetomoellerius</taxon>
    </lineage>
</organism>
<keyword evidence="2" id="KW-1185">Reference proteome</keyword>
<evidence type="ECO:0000313" key="2">
    <source>
        <dbReference type="Proteomes" id="UP000075809"/>
    </source>
</evidence>
<sequence length="72" mass="7972">MPEVLGLITVGTKIFTLVSPLGKGRQPPESILAHKNASQKDPSFGTGIKTVGPICSWRFNNQRAHYKHMREV</sequence>
<protein>
    <submittedName>
        <fullName evidence="1">Uncharacterized protein</fullName>
    </submittedName>
</protein>
<dbReference type="EMBL" id="KQ983167">
    <property type="protein sequence ID" value="KYQ46948.1"/>
    <property type="molecule type" value="Genomic_DNA"/>
</dbReference>
<accession>A0A151WGL0</accession>
<reference evidence="1 2" key="1">
    <citation type="submission" date="2015-09" db="EMBL/GenBank/DDBJ databases">
        <title>Trachymyrmex zeteki WGS genome.</title>
        <authorList>
            <person name="Nygaard S."/>
            <person name="Hu H."/>
            <person name="Boomsma J."/>
            <person name="Zhang G."/>
        </authorList>
    </citation>
    <scope>NUCLEOTIDE SEQUENCE [LARGE SCALE GENOMIC DNA]</scope>
    <source>
        <strain evidence="1">Tzet28-1</strain>
        <tissue evidence="1">Whole body</tissue>
    </source>
</reference>
<evidence type="ECO:0000313" key="1">
    <source>
        <dbReference type="EMBL" id="KYQ46948.1"/>
    </source>
</evidence>
<name>A0A151WGL0_9HYME</name>
<proteinExistence type="predicted"/>